<dbReference type="Proteomes" id="UP000078561">
    <property type="component" value="Unassembled WGS sequence"/>
</dbReference>
<feature type="compositionally biased region" description="Low complexity" evidence="1">
    <location>
        <begin position="12"/>
        <end position="29"/>
    </location>
</feature>
<dbReference type="InParanoid" id="A0A168L182"/>
<evidence type="ECO:0000313" key="4">
    <source>
        <dbReference type="Proteomes" id="UP000078561"/>
    </source>
</evidence>
<keyword evidence="4" id="KW-1185">Reference proteome</keyword>
<keyword evidence="2" id="KW-0812">Transmembrane</keyword>
<name>A0A168L182_ABSGL</name>
<dbReference type="OrthoDB" id="2273117at2759"/>
<organism evidence="3">
    <name type="scientific">Absidia glauca</name>
    <name type="common">Pin mould</name>
    <dbReference type="NCBI Taxonomy" id="4829"/>
    <lineage>
        <taxon>Eukaryota</taxon>
        <taxon>Fungi</taxon>
        <taxon>Fungi incertae sedis</taxon>
        <taxon>Mucoromycota</taxon>
        <taxon>Mucoromycotina</taxon>
        <taxon>Mucoromycetes</taxon>
        <taxon>Mucorales</taxon>
        <taxon>Cunninghamellaceae</taxon>
        <taxon>Absidia</taxon>
    </lineage>
</organism>
<protein>
    <submittedName>
        <fullName evidence="3">Uncharacterized protein</fullName>
    </submittedName>
</protein>
<sequence>MNAPKEQPPNYTGLPQTAQQQQGSTTGTNGYPGNQGGSGMSRDAVVYDPTTGQPMLSNITAQRQQIETSLGPVCSKDNGYHTLRMHYTTKSLLFSILIIPYCCGYRGRRVMFWRNGGCVTQPWCVIRFAWFTLYLYYIKSDSGL</sequence>
<dbReference type="AlphaFoldDB" id="A0A168L182"/>
<evidence type="ECO:0000256" key="2">
    <source>
        <dbReference type="SAM" id="Phobius"/>
    </source>
</evidence>
<accession>A0A168L182</accession>
<feature type="transmembrane region" description="Helical" evidence="2">
    <location>
        <begin position="120"/>
        <end position="138"/>
    </location>
</feature>
<feature type="region of interest" description="Disordered" evidence="1">
    <location>
        <begin position="1"/>
        <end position="51"/>
    </location>
</feature>
<evidence type="ECO:0000313" key="3">
    <source>
        <dbReference type="EMBL" id="SAL95840.1"/>
    </source>
</evidence>
<dbReference type="EMBL" id="LT550481">
    <property type="protein sequence ID" value="SAL95840.1"/>
    <property type="molecule type" value="Genomic_DNA"/>
</dbReference>
<keyword evidence="2" id="KW-0472">Membrane</keyword>
<keyword evidence="2" id="KW-1133">Transmembrane helix</keyword>
<evidence type="ECO:0000256" key="1">
    <source>
        <dbReference type="SAM" id="MobiDB-lite"/>
    </source>
</evidence>
<gene>
    <name evidence="3" type="primary">ABSGL_01181.1 scaffold 1223</name>
</gene>
<reference evidence="3" key="1">
    <citation type="submission" date="2016-04" db="EMBL/GenBank/DDBJ databases">
        <authorList>
            <person name="Evans L.H."/>
            <person name="Alamgir A."/>
            <person name="Owens N."/>
            <person name="Weber N.D."/>
            <person name="Virtaneva K."/>
            <person name="Barbian K."/>
            <person name="Babar A."/>
            <person name="Rosenke K."/>
        </authorList>
    </citation>
    <scope>NUCLEOTIDE SEQUENCE [LARGE SCALE GENOMIC DNA]</scope>
    <source>
        <strain evidence="3">CBS 101.48</strain>
    </source>
</reference>
<proteinExistence type="predicted"/>